<dbReference type="Gene3D" id="3.40.50.150">
    <property type="entry name" value="Vaccinia Virus protein VP39"/>
    <property type="match status" value="1"/>
</dbReference>
<gene>
    <name evidence="1" type="ORF">BN7_1041</name>
</gene>
<dbReference type="AlphaFoldDB" id="K0K9B4"/>
<keyword evidence="1" id="KW-0808">Transferase</keyword>
<dbReference type="eggNOG" id="KOG2793">
    <property type="taxonomic scope" value="Eukaryota"/>
</dbReference>
<evidence type="ECO:0000313" key="1">
    <source>
        <dbReference type="EMBL" id="CCH41500.1"/>
    </source>
</evidence>
<dbReference type="HOGENOM" id="CLU_166324_0_0_1"/>
<protein>
    <submittedName>
        <fullName evidence="1">Nicotinamide N-methyltransferase</fullName>
        <ecNumber evidence="1">2.1.1.1</ecNumber>
    </submittedName>
</protein>
<dbReference type="GO" id="GO:0008112">
    <property type="term" value="F:nicotinamide N-methyltransferase activity"/>
    <property type="evidence" value="ECO:0007669"/>
    <property type="project" value="UniProtKB-EC"/>
</dbReference>
<dbReference type="Proteomes" id="UP000009328">
    <property type="component" value="Unassembled WGS sequence"/>
</dbReference>
<dbReference type="InParanoid" id="K0K9B4"/>
<dbReference type="SUPFAM" id="SSF53335">
    <property type="entry name" value="S-adenosyl-L-methionine-dependent methyltransferases"/>
    <property type="match status" value="1"/>
</dbReference>
<dbReference type="EMBL" id="CAIF01000020">
    <property type="protein sequence ID" value="CCH41500.1"/>
    <property type="molecule type" value="Genomic_DNA"/>
</dbReference>
<comment type="caution">
    <text evidence="1">The sequence shown here is derived from an EMBL/GenBank/DDBJ whole genome shotgun (WGS) entry which is preliminary data.</text>
</comment>
<accession>K0K9B4</accession>
<keyword evidence="1" id="KW-0489">Methyltransferase</keyword>
<organism evidence="1 2">
    <name type="scientific">Wickerhamomyces ciferrii (strain ATCC 14091 / BCRC 22168 / CBS 111 / JCM 3599 / NBRC 0793 / NRRL Y-1031 F-60-10)</name>
    <name type="common">Yeast</name>
    <name type="synonym">Pichia ciferrii</name>
    <dbReference type="NCBI Taxonomy" id="1206466"/>
    <lineage>
        <taxon>Eukaryota</taxon>
        <taxon>Fungi</taxon>
        <taxon>Dikarya</taxon>
        <taxon>Ascomycota</taxon>
        <taxon>Saccharomycotina</taxon>
        <taxon>Saccharomycetes</taxon>
        <taxon>Phaffomycetales</taxon>
        <taxon>Wickerhamomycetaceae</taxon>
        <taxon>Wickerhamomyces</taxon>
    </lineage>
</organism>
<dbReference type="InterPro" id="IPR019410">
    <property type="entry name" value="Methyltransf_16"/>
</dbReference>
<name>K0K9B4_WICCF</name>
<keyword evidence="2" id="KW-1185">Reference proteome</keyword>
<dbReference type="GO" id="GO:0032259">
    <property type="term" value="P:methylation"/>
    <property type="evidence" value="ECO:0007669"/>
    <property type="project" value="UniProtKB-KW"/>
</dbReference>
<reference evidence="1 2" key="1">
    <citation type="journal article" date="2012" name="Eukaryot. Cell">
        <title>Draft genome sequence of Wickerhamomyces ciferrii NRRL Y-1031 F-60-10.</title>
        <authorList>
            <person name="Schneider J."/>
            <person name="Andrea H."/>
            <person name="Blom J."/>
            <person name="Jaenicke S."/>
            <person name="Ruckert C."/>
            <person name="Schorsch C."/>
            <person name="Szczepanowski R."/>
            <person name="Farwick M."/>
            <person name="Goesmann A."/>
            <person name="Puhler A."/>
            <person name="Schaffer S."/>
            <person name="Tauch A."/>
            <person name="Kohler T."/>
            <person name="Brinkrolf K."/>
        </authorList>
    </citation>
    <scope>NUCLEOTIDE SEQUENCE [LARGE SCALE GENOMIC DNA]</scope>
    <source>
        <strain evidence="2">ATCC 14091 / BCRC 22168 / CBS 111 / JCM 3599 / NBRC 0793 / NRRL Y-1031 F-60-10</strain>
    </source>
</reference>
<dbReference type="STRING" id="1206466.K0K9B4"/>
<proteinExistence type="predicted"/>
<dbReference type="Pfam" id="PF10294">
    <property type="entry name" value="Methyltransf_16"/>
    <property type="match status" value="1"/>
</dbReference>
<dbReference type="EC" id="2.1.1.1" evidence="1"/>
<evidence type="ECO:0000313" key="2">
    <source>
        <dbReference type="Proteomes" id="UP000009328"/>
    </source>
</evidence>
<sequence length="120" mass="13154">MTSALIIKEEVIIPSEFSFFDQFQDLVPSRPVEHLGKLDLTFEGRLPDPGLVILEDGGEIGCGGKVWVAGELLSKYVLDKGLYNKKKVIEIGSGTGLVGLTLGLSENRDKDMEIFITDIE</sequence>
<dbReference type="InterPro" id="IPR029063">
    <property type="entry name" value="SAM-dependent_MTases_sf"/>
</dbReference>